<accession>A0A2C5YN55</accession>
<sequence length="180" mass="19799">MLVGTADNNVGEDYLAAYSDLVDCAILPQTVHDLRGDGKHGLGEYTDSPRKRSKLCPSDDHHESPGQNTGTKTQLRLGDLGHVPLLFRPCNFLHQAAVNIQRRRVGSTHRAIVPDDDGGVSLEEQDGIGAVERVNTTIQHRFGDPVKTDPIFDIRVPLNPMQRGLTLEAFRGSFKSFFGL</sequence>
<evidence type="ECO:0000313" key="3">
    <source>
        <dbReference type="Proteomes" id="UP000224854"/>
    </source>
</evidence>
<dbReference type="AlphaFoldDB" id="A0A2C5YN55"/>
<comment type="caution">
    <text evidence="2">The sequence shown here is derived from an EMBL/GenBank/DDBJ whole genome shotgun (WGS) entry which is preliminary data.</text>
</comment>
<dbReference type="EMBL" id="NJEU01000829">
    <property type="protein sequence ID" value="PHH70207.1"/>
    <property type="molecule type" value="Genomic_DNA"/>
</dbReference>
<proteinExistence type="predicted"/>
<protein>
    <submittedName>
        <fullName evidence="2">Uncharacterized protein</fullName>
    </submittedName>
</protein>
<keyword evidence="3" id="KW-1185">Reference proteome</keyword>
<dbReference type="Proteomes" id="UP000224854">
    <property type="component" value="Unassembled WGS sequence"/>
</dbReference>
<evidence type="ECO:0000313" key="2">
    <source>
        <dbReference type="EMBL" id="PHH70207.1"/>
    </source>
</evidence>
<feature type="compositionally biased region" description="Basic and acidic residues" evidence="1">
    <location>
        <begin position="36"/>
        <end position="50"/>
    </location>
</feature>
<gene>
    <name evidence="2" type="ORF">CDD82_7268</name>
</gene>
<feature type="compositionally biased region" description="Polar residues" evidence="1">
    <location>
        <begin position="65"/>
        <end position="74"/>
    </location>
</feature>
<organism evidence="2 3">
    <name type="scientific">Ophiocordyceps australis</name>
    <dbReference type="NCBI Taxonomy" id="1399860"/>
    <lineage>
        <taxon>Eukaryota</taxon>
        <taxon>Fungi</taxon>
        <taxon>Dikarya</taxon>
        <taxon>Ascomycota</taxon>
        <taxon>Pezizomycotina</taxon>
        <taxon>Sordariomycetes</taxon>
        <taxon>Hypocreomycetidae</taxon>
        <taxon>Hypocreales</taxon>
        <taxon>Ophiocordycipitaceae</taxon>
        <taxon>Ophiocordyceps</taxon>
    </lineage>
</organism>
<reference evidence="2 3" key="1">
    <citation type="submission" date="2017-06" db="EMBL/GenBank/DDBJ databases">
        <title>Ant-infecting Ophiocordyceps genomes reveal a high diversity of potential behavioral manipulation genes and a possible major role for enterotoxins.</title>
        <authorList>
            <person name="De Bekker C."/>
            <person name="Evans H.C."/>
            <person name="Brachmann A."/>
            <person name="Hughes D.P."/>
        </authorList>
    </citation>
    <scope>NUCLEOTIDE SEQUENCE [LARGE SCALE GENOMIC DNA]</scope>
    <source>
        <strain evidence="2 3">1348a</strain>
    </source>
</reference>
<name>A0A2C5YN55_9HYPO</name>
<evidence type="ECO:0000256" key="1">
    <source>
        <dbReference type="SAM" id="MobiDB-lite"/>
    </source>
</evidence>
<feature type="region of interest" description="Disordered" evidence="1">
    <location>
        <begin position="36"/>
        <end position="74"/>
    </location>
</feature>